<dbReference type="GO" id="GO:0003677">
    <property type="term" value="F:DNA binding"/>
    <property type="evidence" value="ECO:0007669"/>
    <property type="project" value="UniProtKB-KW"/>
</dbReference>
<evidence type="ECO:0000313" key="9">
    <source>
        <dbReference type="EMBL" id="TRB00043.1"/>
    </source>
</evidence>
<dbReference type="InterPro" id="IPR050950">
    <property type="entry name" value="HTH-type_LysR_regulators"/>
</dbReference>
<keyword evidence="2" id="KW-0805">Transcription regulation</keyword>
<dbReference type="Gene3D" id="1.10.10.10">
    <property type="entry name" value="Winged helix-like DNA-binding domain superfamily/Winged helix DNA-binding domain"/>
    <property type="match status" value="1"/>
</dbReference>
<dbReference type="InterPro" id="IPR036388">
    <property type="entry name" value="WH-like_DNA-bd_sf"/>
</dbReference>
<comment type="similarity">
    <text evidence="1">Belongs to the LysR transcriptional regulatory family.</text>
</comment>
<protein>
    <recommendedName>
        <fullName evidence="6">HTH-type transcriptional regulator TtuA</fullName>
    </recommendedName>
    <alternativeName>
        <fullName evidence="7">Tartrate utilization transcriptional regulator</fullName>
    </alternativeName>
</protein>
<evidence type="ECO:0000256" key="1">
    <source>
        <dbReference type="ARBA" id="ARBA00009437"/>
    </source>
</evidence>
<reference evidence="9 10" key="1">
    <citation type="journal article" date="2019" name="Appl. Microbiol. Biotechnol.">
        <title>Differential efficiency of wild type rhizogenic strains for rol gene transformation of plants.</title>
        <authorList>
            <person name="Desmet S."/>
            <person name="De Keyser E."/>
            <person name="Van Vaerenbergh J."/>
            <person name="Baeyen S."/>
            <person name="Van Huylenbroeck J."/>
            <person name="Geelen D."/>
            <person name="Dhooghe E."/>
        </authorList>
    </citation>
    <scope>NUCLEOTIDE SEQUENCE [LARGE SCALE GENOMIC DNA]</scope>
    <source>
        <strain evidence="9 10">MAFF210266</strain>
    </source>
</reference>
<evidence type="ECO:0000256" key="3">
    <source>
        <dbReference type="ARBA" id="ARBA00023125"/>
    </source>
</evidence>
<gene>
    <name evidence="9" type="ORF">EXN61_26200</name>
</gene>
<evidence type="ECO:0000256" key="2">
    <source>
        <dbReference type="ARBA" id="ARBA00023015"/>
    </source>
</evidence>
<dbReference type="Pfam" id="PF00126">
    <property type="entry name" value="HTH_1"/>
    <property type="match status" value="1"/>
</dbReference>
<evidence type="ECO:0000256" key="6">
    <source>
        <dbReference type="ARBA" id="ARBA00067332"/>
    </source>
</evidence>
<dbReference type="SUPFAM" id="SSF46785">
    <property type="entry name" value="Winged helix' DNA-binding domain"/>
    <property type="match status" value="1"/>
</dbReference>
<comment type="function">
    <text evidence="5">Transcriptional regulator of the ttuABCDE tartrate utilization operon.</text>
</comment>
<evidence type="ECO:0000256" key="7">
    <source>
        <dbReference type="ARBA" id="ARBA00083243"/>
    </source>
</evidence>
<dbReference type="Gene3D" id="3.40.190.290">
    <property type="match status" value="1"/>
</dbReference>
<dbReference type="CDD" id="cd08421">
    <property type="entry name" value="PBP2_LTTR_like_1"/>
    <property type="match status" value="1"/>
</dbReference>
<evidence type="ECO:0000313" key="10">
    <source>
        <dbReference type="Proteomes" id="UP000317023"/>
    </source>
</evidence>
<dbReference type="GO" id="GO:0003700">
    <property type="term" value="F:DNA-binding transcription factor activity"/>
    <property type="evidence" value="ECO:0007669"/>
    <property type="project" value="InterPro"/>
</dbReference>
<evidence type="ECO:0000256" key="5">
    <source>
        <dbReference type="ARBA" id="ARBA00054626"/>
    </source>
</evidence>
<evidence type="ECO:0000259" key="8">
    <source>
        <dbReference type="PROSITE" id="PS50931"/>
    </source>
</evidence>
<comment type="caution">
    <text evidence="9">The sequence shown here is derived from an EMBL/GenBank/DDBJ whole genome shotgun (WGS) entry which is preliminary data.</text>
</comment>
<organism evidence="9 10">
    <name type="scientific">Agrobacterium tumefaciens</name>
    <dbReference type="NCBI Taxonomy" id="358"/>
    <lineage>
        <taxon>Bacteria</taxon>
        <taxon>Pseudomonadati</taxon>
        <taxon>Pseudomonadota</taxon>
        <taxon>Alphaproteobacteria</taxon>
        <taxon>Hyphomicrobiales</taxon>
        <taxon>Rhizobiaceae</taxon>
        <taxon>Rhizobium/Agrobacterium group</taxon>
        <taxon>Agrobacterium</taxon>
        <taxon>Agrobacterium tumefaciens complex</taxon>
    </lineage>
</organism>
<dbReference type="RefSeq" id="WP_142860008.1">
    <property type="nucleotide sequence ID" value="NZ_SGOE01000012.1"/>
</dbReference>
<dbReference type="Proteomes" id="UP000317023">
    <property type="component" value="Unassembled WGS sequence"/>
</dbReference>
<dbReference type="FunFam" id="1.10.10.10:FF:000001">
    <property type="entry name" value="LysR family transcriptional regulator"/>
    <property type="match status" value="1"/>
</dbReference>
<evidence type="ECO:0000256" key="4">
    <source>
        <dbReference type="ARBA" id="ARBA00023163"/>
    </source>
</evidence>
<dbReference type="SUPFAM" id="SSF53850">
    <property type="entry name" value="Periplasmic binding protein-like II"/>
    <property type="match status" value="1"/>
</dbReference>
<accession>A0A546XH20</accession>
<dbReference type="PANTHER" id="PTHR30419">
    <property type="entry name" value="HTH-TYPE TRANSCRIPTIONAL REGULATOR YBHD"/>
    <property type="match status" value="1"/>
</dbReference>
<dbReference type="EMBL" id="SGOE01000012">
    <property type="protein sequence ID" value="TRB00043.1"/>
    <property type="molecule type" value="Genomic_DNA"/>
</dbReference>
<name>A0A546XH20_AGRTU</name>
<feature type="domain" description="HTH lysR-type" evidence="8">
    <location>
        <begin position="3"/>
        <end position="60"/>
    </location>
</feature>
<dbReference type="AlphaFoldDB" id="A0A546XH20"/>
<dbReference type="Pfam" id="PF03466">
    <property type="entry name" value="LysR_substrate"/>
    <property type="match status" value="1"/>
</dbReference>
<dbReference type="GO" id="GO:0005829">
    <property type="term" value="C:cytosol"/>
    <property type="evidence" value="ECO:0007669"/>
    <property type="project" value="TreeGrafter"/>
</dbReference>
<dbReference type="PROSITE" id="PS50931">
    <property type="entry name" value="HTH_LYSR"/>
    <property type="match status" value="1"/>
</dbReference>
<dbReference type="InterPro" id="IPR005119">
    <property type="entry name" value="LysR_subst-bd"/>
</dbReference>
<keyword evidence="3" id="KW-0238">DNA-binding</keyword>
<dbReference type="InterPro" id="IPR036390">
    <property type="entry name" value="WH_DNA-bd_sf"/>
</dbReference>
<keyword evidence="4" id="KW-0804">Transcription</keyword>
<dbReference type="InterPro" id="IPR000847">
    <property type="entry name" value="LysR_HTH_N"/>
</dbReference>
<dbReference type="PANTHER" id="PTHR30419:SF2">
    <property type="entry name" value="LYSR FAMILY TRANSCRIPTIONAL REGULATOR"/>
    <property type="match status" value="1"/>
</dbReference>
<sequence length="297" mass="32209">MRFDLTDLRLFLHVVEAESITQGADRTGMALPSASARIRGMEEMSGVSLLDRGARGVRVTPAGEALAHHARIVLGQMEQMRGDLQLYARGLRGQVRIFSGRAAMAHLPGALRQYLVDHPTIDIDLEERQSPDVVAAVAAGQADLGIAADTTDTGTLETRPFEIDRLVVITPASHALAARKMVTFAELLDEPFVGLPAESALQGHLAIHAAREGRPFKLRIRLDSFEDICAMVSSGVGLAIVPEVYARRYQADLSFKTVAISDVWARRHLLICARSFAGLPVHARAVVDYLTMAKGQG</sequence>
<proteinExistence type="inferred from homology"/>